<dbReference type="InterPro" id="IPR001932">
    <property type="entry name" value="PPM-type_phosphatase-like_dom"/>
</dbReference>
<evidence type="ECO:0000256" key="4">
    <source>
        <dbReference type="ARBA" id="ARBA00047761"/>
    </source>
</evidence>
<evidence type="ECO:0000313" key="11">
    <source>
        <dbReference type="Proteomes" id="UP000324705"/>
    </source>
</evidence>
<dbReference type="Gene3D" id="3.60.40.10">
    <property type="entry name" value="PPM-type phosphatase domain"/>
    <property type="match status" value="2"/>
</dbReference>
<evidence type="ECO:0000313" key="10">
    <source>
        <dbReference type="EMBL" id="VAI78463.1"/>
    </source>
</evidence>
<dbReference type="InterPro" id="IPR036691">
    <property type="entry name" value="Endo/exonu/phosph_ase_sf"/>
</dbReference>
<feature type="signal peptide" evidence="7">
    <location>
        <begin position="1"/>
        <end position="26"/>
    </location>
</feature>
<name>A0A9R1BRM3_TRITD</name>
<evidence type="ECO:0000256" key="5">
    <source>
        <dbReference type="ARBA" id="ARBA00048336"/>
    </source>
</evidence>
<feature type="chain" id="PRO_5040185545" description="protein-serine/threonine phosphatase" evidence="7">
    <location>
        <begin position="27"/>
        <end position="1413"/>
    </location>
</feature>
<dbReference type="SMART" id="SM00220">
    <property type="entry name" value="S_TKc"/>
    <property type="match status" value="1"/>
</dbReference>
<dbReference type="Pfam" id="PF00481">
    <property type="entry name" value="PP2C"/>
    <property type="match status" value="2"/>
</dbReference>
<feature type="domain" description="PPM-type phosphatase" evidence="9">
    <location>
        <begin position="74"/>
        <end position="488"/>
    </location>
</feature>
<evidence type="ECO:0000259" key="8">
    <source>
        <dbReference type="PROSITE" id="PS50011"/>
    </source>
</evidence>
<dbReference type="GO" id="GO:0005524">
    <property type="term" value="F:ATP binding"/>
    <property type="evidence" value="ECO:0007669"/>
    <property type="project" value="InterPro"/>
</dbReference>
<dbReference type="PROSITE" id="PS51746">
    <property type="entry name" value="PPM_2"/>
    <property type="match status" value="1"/>
</dbReference>
<reference evidence="10 11" key="1">
    <citation type="submission" date="2017-09" db="EMBL/GenBank/DDBJ databases">
        <authorList>
            <consortium name="International Durum Wheat Genome Sequencing Consortium (IDWGSC)"/>
            <person name="Milanesi L."/>
        </authorList>
    </citation>
    <scope>NUCLEOTIDE SEQUENCE [LARGE SCALE GENOMIC DNA]</scope>
    <source>
        <strain evidence="11">cv. Svevo</strain>
    </source>
</reference>
<dbReference type="InterPro" id="IPR036457">
    <property type="entry name" value="PPM-type-like_dom_sf"/>
</dbReference>
<dbReference type="Pfam" id="PF00069">
    <property type="entry name" value="Pkinase"/>
    <property type="match status" value="1"/>
</dbReference>
<dbReference type="GO" id="GO:0004722">
    <property type="term" value="F:protein serine/threonine phosphatase activity"/>
    <property type="evidence" value="ECO:0007669"/>
    <property type="project" value="UniProtKB-EC"/>
</dbReference>
<feature type="domain" description="Protein kinase" evidence="8">
    <location>
        <begin position="674"/>
        <end position="1074"/>
    </location>
</feature>
<gene>
    <name evidence="10" type="ORF">TRITD_7Av1G213120</name>
</gene>
<evidence type="ECO:0000256" key="3">
    <source>
        <dbReference type="ARBA" id="ARBA00022912"/>
    </source>
</evidence>
<feature type="compositionally biased region" description="Basic residues" evidence="6">
    <location>
        <begin position="73"/>
        <end position="82"/>
    </location>
</feature>
<proteinExistence type="predicted"/>
<comment type="catalytic activity">
    <reaction evidence="5">
        <text>O-phospho-L-threonyl-[protein] + H2O = L-threonyl-[protein] + phosphate</text>
        <dbReference type="Rhea" id="RHEA:47004"/>
        <dbReference type="Rhea" id="RHEA-COMP:11060"/>
        <dbReference type="Rhea" id="RHEA-COMP:11605"/>
        <dbReference type="ChEBI" id="CHEBI:15377"/>
        <dbReference type="ChEBI" id="CHEBI:30013"/>
        <dbReference type="ChEBI" id="CHEBI:43474"/>
        <dbReference type="ChEBI" id="CHEBI:61977"/>
        <dbReference type="EC" id="3.1.3.16"/>
    </reaction>
</comment>
<dbReference type="Gene3D" id="1.10.510.10">
    <property type="entry name" value="Transferase(Phosphotransferase) domain 1"/>
    <property type="match status" value="1"/>
</dbReference>
<dbReference type="PANTHER" id="PTHR47992">
    <property type="entry name" value="PROTEIN PHOSPHATASE"/>
    <property type="match status" value="1"/>
</dbReference>
<dbReference type="GO" id="GO:0004672">
    <property type="term" value="F:protein kinase activity"/>
    <property type="evidence" value="ECO:0007669"/>
    <property type="project" value="InterPro"/>
</dbReference>
<dbReference type="EMBL" id="LT934123">
    <property type="protein sequence ID" value="VAI78463.1"/>
    <property type="molecule type" value="Genomic_DNA"/>
</dbReference>
<dbReference type="PROSITE" id="PS00108">
    <property type="entry name" value="PROTEIN_KINASE_ST"/>
    <property type="match status" value="1"/>
</dbReference>
<evidence type="ECO:0000256" key="6">
    <source>
        <dbReference type="SAM" id="MobiDB-lite"/>
    </source>
</evidence>
<dbReference type="SUPFAM" id="SSF56112">
    <property type="entry name" value="Protein kinase-like (PK-like)"/>
    <property type="match status" value="1"/>
</dbReference>
<dbReference type="Gramene" id="TRITD7Av1G213120.8">
    <property type="protein sequence ID" value="TRITD7Av1G213120.8"/>
    <property type="gene ID" value="TRITD7Av1G213120"/>
</dbReference>
<dbReference type="PROSITE" id="PS50011">
    <property type="entry name" value="PROTEIN_KINASE_DOM"/>
    <property type="match status" value="1"/>
</dbReference>
<keyword evidence="7" id="KW-0732">Signal</keyword>
<keyword evidence="2" id="KW-0378">Hydrolase</keyword>
<dbReference type="Proteomes" id="UP000324705">
    <property type="component" value="Chromosome 7A"/>
</dbReference>
<keyword evidence="3" id="KW-0904">Protein phosphatase</keyword>
<dbReference type="SUPFAM" id="SSF81606">
    <property type="entry name" value="PP2C-like"/>
    <property type="match status" value="1"/>
</dbReference>
<dbReference type="SMART" id="SM00332">
    <property type="entry name" value="PP2Cc"/>
    <property type="match status" value="1"/>
</dbReference>
<evidence type="ECO:0000259" key="9">
    <source>
        <dbReference type="PROSITE" id="PS51746"/>
    </source>
</evidence>
<dbReference type="EC" id="3.1.3.16" evidence="1"/>
<sequence>MSLPLSGHRTILLLILIELLVPLRCAGESATCLAVYREGGAPAVYQSAHCSRWTILSDGEGDGDKGSSPPQPRRCHVAAHRGRRRSQEDRAVCALGIRIPFIEQMRIKEVDVGVMAIFDGHNGDEASEMASKLLLEYLLLHVYFLLDGIYSIMFRNSTGKLTHKEVTILNSVLNLYKEDQSNHGQRSCWTSPTILDRSFHMEILKESLLRAVQDIDLTFSKEETIIRKLPLSGKRRRKRNSSNHEDFALANYGGPLYNVKELTRDHHPDREDERRRVEAAGGYVLEWAGVYRVNGCTEHSIWSTNLGHKTASQNSAPVPGNEIRADQLEFTHRTAAQFSEDGLCAQMVRDWEGEWRANEEHRLEVEILWSKALGLHVTSEMQGWPICRIGWVGRDQPETEGYGVISTPELTGWQLLSANDSFLIASSDGVFEKMSMQDVCDMMLYAKYGVNQDFEPLAVMQQNLADFIVHLALQKGTTDNVAAVVVPLGSPSSSGARIEDWHHLEENSVTSVLPLQTIPYQHKSDDGVSSAVIEMEYFKRSSAKFQRFLVDAKLKRLGCFYLSESLDEDMDFIFRVPKDYQHEGVHDFNHMATENVLSSDVVKIFYIGVQEILKNTRTETFAGTLSIKMMKWDGVLVLKGDDECNTSITFPNEEPHVITSAIHLLLFQMKNHTYKLKRRFDRGSYGEVWLAFRWNCSDDVDVHKDPSHFSTILTPDSYNCTSSNTTSSSDENHGSDMIDGDLFILKRIMVERGNAAYLSGLREKYFGELFSNASKTLEVLSRMESSSATFPMDMQFIEYTFPEQNISAVEESLKHVARFIESFESESREIWLVYRNEGRSLSKLLYAAEETKLVTGDDNERVRYIQVLQPSKWWYWLRTTKAGQTQMQNLLWQLLMGLKACHDRNITHRDIKPENMIICFEDLKTGKCLREIPSEATENKLNMRLIDFGSAIDDFTLKHLYGSGPTRSEQTFEYTPPEALLNSSWFQGSKSARLKYDIWSVGVVMLELIVGSPHVFQISDRARILMDQRLEGWSEETKELAYKLRSYMELCILVPGISTQQQGSINSERGHGGLASWKCSEESFARQVKILDPLKMGLLLHDVKNRSSYEISPSGKFNYYACRNGVGILINKSLKYGVVDVKRQGEQIILVKLIVGDLVLNVISMYASQVGHNESTKREFWEGHENMVSSVPISKKYVVGDLNVHVGTSNICFEGVHEGFGYDIRNQGDVLRFTLAYDIMRDKHAKVAITKWWNLKGEATQAFKERIIKEYPWEEEGDANNMWMKMANCIRKVASEEFGVTRRSRCKAKDTWWWNNDVQKTVKEKKICFRCLHLDRSADNIEKYNVAKKAVKQAASEEMGQAYENLYQRLDTKEGRDIYKMSLSQTRNRRVQIEHRVKEEPSSPPQNLDVYIE</sequence>
<dbReference type="InterPro" id="IPR011009">
    <property type="entry name" value="Kinase-like_dom_sf"/>
</dbReference>
<feature type="region of interest" description="Disordered" evidence="6">
    <location>
        <begin position="60"/>
        <end position="82"/>
    </location>
</feature>
<evidence type="ECO:0000256" key="1">
    <source>
        <dbReference type="ARBA" id="ARBA00013081"/>
    </source>
</evidence>
<dbReference type="Gene3D" id="3.60.10.10">
    <property type="entry name" value="Endonuclease/exonuclease/phosphatase"/>
    <property type="match status" value="1"/>
</dbReference>
<comment type="catalytic activity">
    <reaction evidence="4">
        <text>O-phospho-L-seryl-[protein] + H2O = L-seryl-[protein] + phosphate</text>
        <dbReference type="Rhea" id="RHEA:20629"/>
        <dbReference type="Rhea" id="RHEA-COMP:9863"/>
        <dbReference type="Rhea" id="RHEA-COMP:11604"/>
        <dbReference type="ChEBI" id="CHEBI:15377"/>
        <dbReference type="ChEBI" id="CHEBI:29999"/>
        <dbReference type="ChEBI" id="CHEBI:43474"/>
        <dbReference type="ChEBI" id="CHEBI:83421"/>
        <dbReference type="EC" id="3.1.3.16"/>
    </reaction>
</comment>
<evidence type="ECO:0000256" key="7">
    <source>
        <dbReference type="SAM" id="SignalP"/>
    </source>
</evidence>
<organism evidence="10 11">
    <name type="scientific">Triticum turgidum subsp. durum</name>
    <name type="common">Durum wheat</name>
    <name type="synonym">Triticum durum</name>
    <dbReference type="NCBI Taxonomy" id="4567"/>
    <lineage>
        <taxon>Eukaryota</taxon>
        <taxon>Viridiplantae</taxon>
        <taxon>Streptophyta</taxon>
        <taxon>Embryophyta</taxon>
        <taxon>Tracheophyta</taxon>
        <taxon>Spermatophyta</taxon>
        <taxon>Magnoliopsida</taxon>
        <taxon>Liliopsida</taxon>
        <taxon>Poales</taxon>
        <taxon>Poaceae</taxon>
        <taxon>BOP clade</taxon>
        <taxon>Pooideae</taxon>
        <taxon>Triticodae</taxon>
        <taxon>Triticeae</taxon>
        <taxon>Triticinae</taxon>
        <taxon>Triticum</taxon>
    </lineage>
</organism>
<dbReference type="InterPro" id="IPR015655">
    <property type="entry name" value="PP2C"/>
</dbReference>
<protein>
    <recommendedName>
        <fullName evidence="1">protein-serine/threonine phosphatase</fullName>
        <ecNumber evidence="1">3.1.3.16</ecNumber>
    </recommendedName>
</protein>
<accession>A0A9R1BRM3</accession>
<dbReference type="InterPro" id="IPR000719">
    <property type="entry name" value="Prot_kinase_dom"/>
</dbReference>
<evidence type="ECO:0000256" key="2">
    <source>
        <dbReference type="ARBA" id="ARBA00022801"/>
    </source>
</evidence>
<dbReference type="InterPro" id="IPR008271">
    <property type="entry name" value="Ser/Thr_kinase_AS"/>
</dbReference>
<keyword evidence="11" id="KW-1185">Reference proteome</keyword>